<evidence type="ECO:0000313" key="14">
    <source>
        <dbReference type="Proteomes" id="UP000297535"/>
    </source>
</evidence>
<evidence type="ECO:0000256" key="3">
    <source>
        <dbReference type="ARBA" id="ARBA00008392"/>
    </source>
</evidence>
<dbReference type="PANTHER" id="PTHR13693:SF102">
    <property type="entry name" value="2-AMINO-3-KETOBUTYRATE COENZYME A LIGASE, MITOCHONDRIAL"/>
    <property type="match status" value="1"/>
</dbReference>
<feature type="domain" description="Aminotransferase class I/classII large" evidence="12">
    <location>
        <begin position="67"/>
        <end position="406"/>
    </location>
</feature>
<dbReference type="Gene3D" id="3.90.1150.10">
    <property type="entry name" value="Aspartate Aminotransferase, domain 1"/>
    <property type="match status" value="1"/>
</dbReference>
<comment type="pathway">
    <text evidence="2 11">Porphyrin-containing compound metabolism; protoporphyrin-IX biosynthesis; 5-aminolevulinate from glycine: step 1/1.</text>
</comment>
<protein>
    <recommendedName>
        <fullName evidence="11">5-aminolevulinate synthase</fullName>
        <ecNumber evidence="11">2.3.1.37</ecNumber>
    </recommendedName>
    <alternativeName>
        <fullName evidence="11">5-aminolevulinic acid synthase</fullName>
    </alternativeName>
    <alternativeName>
        <fullName evidence="11">Delta-ALA synthase</fullName>
    </alternativeName>
    <alternativeName>
        <fullName evidence="11">Delta-aminolevulinate synthase</fullName>
    </alternativeName>
</protein>
<dbReference type="UniPathway" id="UPA00251">
    <property type="reaction ID" value="UER00375"/>
</dbReference>
<dbReference type="InterPro" id="IPR015422">
    <property type="entry name" value="PyrdxlP-dep_Trfase_small"/>
</dbReference>
<dbReference type="Pfam" id="PF00155">
    <property type="entry name" value="Aminotran_1_2"/>
    <property type="match status" value="1"/>
</dbReference>
<dbReference type="AlphaFoldDB" id="A0A4Z0NNS5"/>
<organism evidence="13 14">
    <name type="scientific">Methylobacterium nonmethylotrophicum</name>
    <dbReference type="NCBI Taxonomy" id="1141884"/>
    <lineage>
        <taxon>Bacteria</taxon>
        <taxon>Pseudomonadati</taxon>
        <taxon>Pseudomonadota</taxon>
        <taxon>Alphaproteobacteria</taxon>
        <taxon>Hyphomicrobiales</taxon>
        <taxon>Methylobacteriaceae</taxon>
        <taxon>Methylobacterium</taxon>
    </lineage>
</organism>
<dbReference type="InterPro" id="IPR015424">
    <property type="entry name" value="PyrdxlP-dep_Trfase"/>
</dbReference>
<name>A0A4Z0NNS5_9HYPH</name>
<dbReference type="SUPFAM" id="SSF53383">
    <property type="entry name" value="PLP-dependent transferases"/>
    <property type="match status" value="1"/>
</dbReference>
<dbReference type="InterPro" id="IPR050087">
    <property type="entry name" value="AON_synthase_class-II"/>
</dbReference>
<dbReference type="GO" id="GO:0006782">
    <property type="term" value="P:protoporphyrinogen IX biosynthetic process"/>
    <property type="evidence" value="ECO:0007669"/>
    <property type="project" value="UniProtKB-UniRule"/>
</dbReference>
<dbReference type="GO" id="GO:0030170">
    <property type="term" value="F:pyridoxal phosphate binding"/>
    <property type="evidence" value="ECO:0007669"/>
    <property type="project" value="UniProtKB-UniRule"/>
</dbReference>
<evidence type="ECO:0000313" key="13">
    <source>
        <dbReference type="EMBL" id="TGD97260.1"/>
    </source>
</evidence>
<evidence type="ECO:0000256" key="11">
    <source>
        <dbReference type="RuleBase" id="RU910713"/>
    </source>
</evidence>
<evidence type="ECO:0000256" key="9">
    <source>
        <dbReference type="ARBA" id="ARBA00047654"/>
    </source>
</evidence>
<evidence type="ECO:0000256" key="5">
    <source>
        <dbReference type="ARBA" id="ARBA00022679"/>
    </source>
</evidence>
<accession>A0A4Z0NNS5</accession>
<keyword evidence="7 11" id="KW-0350">Heme biosynthesis</keyword>
<dbReference type="EC" id="2.3.1.37" evidence="11"/>
<keyword evidence="5 11" id="KW-0808">Transferase</keyword>
<comment type="subunit">
    <text evidence="4">Homodimer.</text>
</comment>
<comment type="similarity">
    <text evidence="3 10">Belongs to the class-II pyridoxal-phosphate-dependent aminotransferase family.</text>
</comment>
<dbReference type="OrthoDB" id="9807157at2"/>
<dbReference type="RefSeq" id="WP_135417201.1">
    <property type="nucleotide sequence ID" value="NZ_SRLB01000015.1"/>
</dbReference>
<evidence type="ECO:0000259" key="12">
    <source>
        <dbReference type="Pfam" id="PF00155"/>
    </source>
</evidence>
<reference evidence="13 14" key="1">
    <citation type="submission" date="2019-04" db="EMBL/GenBank/DDBJ databases">
        <authorList>
            <person name="Feng G."/>
            <person name="Zhu H."/>
        </authorList>
    </citation>
    <scope>NUCLEOTIDE SEQUENCE [LARGE SCALE GENOMIC DNA]</scope>
    <source>
        <strain evidence="13 14">6HR-1</strain>
    </source>
</reference>
<dbReference type="CDD" id="cd06454">
    <property type="entry name" value="KBL_like"/>
    <property type="match status" value="1"/>
</dbReference>
<proteinExistence type="inferred from homology"/>
<dbReference type="PROSITE" id="PS50096">
    <property type="entry name" value="IQ"/>
    <property type="match status" value="1"/>
</dbReference>
<dbReference type="Proteomes" id="UP000297535">
    <property type="component" value="Unassembled WGS sequence"/>
</dbReference>
<sequence>MPEIRPETRQEIREETRQSATDYQALFRGALARLHGERRYRVFADIERINGRFPTALWRRPDASTREITVWCSNDYLGMGQHPDVVAALTETARRCGVGAGGTRNIAGNNSPLVDLERELADLHGKEAGLVFTSGYVSNQAGISTIAKLIPDCLILSDAFNHNSMIEGVRQSGCEKKVFRHNDLAHLEELLIAAGDRPKLIAFESVYSMDGDVAPIGAICDLAQAHGAMTYLDEVHAVGLYGPRGAGIAERDGVMHRVDVIEGTLAKGFGCVGGYITGSAALCDAVRSHAPGFIFTTALPPAIAAAAIASIRHLKHSGAEREAHQRQAARTKAALVEAGLPVLATDTHIVPVMVGDAEQCKAAADRLLERHAIYIQPINYPTVPRGTERLRITPSPFHGEAHIAALTAALVEVWDALDLPRAGTVFVEAAE</sequence>
<keyword evidence="14" id="KW-1185">Reference proteome</keyword>
<evidence type="ECO:0000256" key="7">
    <source>
        <dbReference type="ARBA" id="ARBA00023133"/>
    </source>
</evidence>
<dbReference type="PROSITE" id="PS00599">
    <property type="entry name" value="AA_TRANSFER_CLASS_2"/>
    <property type="match status" value="1"/>
</dbReference>
<dbReference type="InterPro" id="IPR010961">
    <property type="entry name" value="4pyrrol_synth_NH2levulA_synth"/>
</dbReference>
<dbReference type="InterPro" id="IPR004839">
    <property type="entry name" value="Aminotransferase_I/II_large"/>
</dbReference>
<dbReference type="EMBL" id="SRLB01000015">
    <property type="protein sequence ID" value="TGD97260.1"/>
    <property type="molecule type" value="Genomic_DNA"/>
</dbReference>
<dbReference type="InterPro" id="IPR001917">
    <property type="entry name" value="Aminotrans_II_pyridoxalP_BS"/>
</dbReference>
<keyword evidence="6 10" id="KW-0663">Pyridoxal phosphate</keyword>
<dbReference type="GO" id="GO:0003870">
    <property type="term" value="F:5-aminolevulinate synthase activity"/>
    <property type="evidence" value="ECO:0007669"/>
    <property type="project" value="UniProtKB-EC"/>
</dbReference>
<dbReference type="FunFam" id="3.40.640.10:FF:000006">
    <property type="entry name" value="5-aminolevulinate synthase, mitochondrial"/>
    <property type="match status" value="1"/>
</dbReference>
<evidence type="ECO:0000256" key="1">
    <source>
        <dbReference type="ARBA" id="ARBA00001933"/>
    </source>
</evidence>
<comment type="catalytic activity">
    <reaction evidence="9 11">
        <text>succinyl-CoA + glycine + H(+) = 5-aminolevulinate + CO2 + CoA</text>
        <dbReference type="Rhea" id="RHEA:12921"/>
        <dbReference type="ChEBI" id="CHEBI:15378"/>
        <dbReference type="ChEBI" id="CHEBI:16526"/>
        <dbReference type="ChEBI" id="CHEBI:57287"/>
        <dbReference type="ChEBI" id="CHEBI:57292"/>
        <dbReference type="ChEBI" id="CHEBI:57305"/>
        <dbReference type="ChEBI" id="CHEBI:356416"/>
        <dbReference type="EC" id="2.3.1.37"/>
    </reaction>
</comment>
<dbReference type="NCBIfam" id="TIGR01821">
    <property type="entry name" value="5aminolev_synth"/>
    <property type="match status" value="1"/>
</dbReference>
<evidence type="ECO:0000256" key="6">
    <source>
        <dbReference type="ARBA" id="ARBA00022898"/>
    </source>
</evidence>
<gene>
    <name evidence="13" type="primary">hemA</name>
    <name evidence="13" type="ORF">EU555_20565</name>
</gene>
<comment type="caution">
    <text evidence="13">The sequence shown here is derived from an EMBL/GenBank/DDBJ whole genome shotgun (WGS) entry which is preliminary data.</text>
</comment>
<keyword evidence="8 11" id="KW-0012">Acyltransferase</keyword>
<evidence type="ECO:0000256" key="8">
    <source>
        <dbReference type="ARBA" id="ARBA00023315"/>
    </source>
</evidence>
<evidence type="ECO:0000256" key="4">
    <source>
        <dbReference type="ARBA" id="ARBA00011738"/>
    </source>
</evidence>
<dbReference type="Gene3D" id="3.40.640.10">
    <property type="entry name" value="Type I PLP-dependent aspartate aminotransferase-like (Major domain)"/>
    <property type="match status" value="1"/>
</dbReference>
<dbReference type="InterPro" id="IPR015421">
    <property type="entry name" value="PyrdxlP-dep_Trfase_major"/>
</dbReference>
<dbReference type="PANTHER" id="PTHR13693">
    <property type="entry name" value="CLASS II AMINOTRANSFERASE/8-AMINO-7-OXONONANOATE SYNTHASE"/>
    <property type="match status" value="1"/>
</dbReference>
<evidence type="ECO:0000256" key="10">
    <source>
        <dbReference type="RuleBase" id="RU003693"/>
    </source>
</evidence>
<comment type="cofactor">
    <cofactor evidence="1 10">
        <name>pyridoxal 5'-phosphate</name>
        <dbReference type="ChEBI" id="CHEBI:597326"/>
    </cofactor>
</comment>
<evidence type="ECO:0000256" key="2">
    <source>
        <dbReference type="ARBA" id="ARBA00005029"/>
    </source>
</evidence>